<dbReference type="InterPro" id="IPR046349">
    <property type="entry name" value="C1-like_sf"/>
</dbReference>
<feature type="compositionally biased region" description="Pro residues" evidence="2">
    <location>
        <begin position="34"/>
        <end position="49"/>
    </location>
</feature>
<evidence type="ECO:0000259" key="3">
    <source>
        <dbReference type="Pfam" id="PF03107"/>
    </source>
</evidence>
<reference evidence="4" key="1">
    <citation type="submission" date="2018-01" db="EMBL/GenBank/DDBJ databases">
        <authorList>
            <person name="Mao J.F."/>
        </authorList>
    </citation>
    <scope>NUCLEOTIDE SEQUENCE</scope>
    <source>
        <strain evidence="4">Huo1</strain>
        <tissue evidence="4">Leaf</tissue>
    </source>
</reference>
<keyword evidence="5" id="KW-1185">Reference proteome</keyword>
<evidence type="ECO:0000256" key="1">
    <source>
        <dbReference type="ARBA" id="ARBA00022737"/>
    </source>
</evidence>
<dbReference type="AlphaFoldDB" id="A0A8X8WEP1"/>
<dbReference type="SUPFAM" id="SSF57889">
    <property type="entry name" value="Cysteine-rich domain"/>
    <property type="match status" value="1"/>
</dbReference>
<gene>
    <name evidence="4" type="ORF">SASPL_147481</name>
</gene>
<feature type="domain" description="DC1" evidence="3">
    <location>
        <begin position="71"/>
        <end position="116"/>
    </location>
</feature>
<name>A0A8X8WEP1_SALSN</name>
<organism evidence="4">
    <name type="scientific">Salvia splendens</name>
    <name type="common">Scarlet sage</name>
    <dbReference type="NCBI Taxonomy" id="180675"/>
    <lineage>
        <taxon>Eukaryota</taxon>
        <taxon>Viridiplantae</taxon>
        <taxon>Streptophyta</taxon>
        <taxon>Embryophyta</taxon>
        <taxon>Tracheophyta</taxon>
        <taxon>Spermatophyta</taxon>
        <taxon>Magnoliopsida</taxon>
        <taxon>eudicotyledons</taxon>
        <taxon>Gunneridae</taxon>
        <taxon>Pentapetalae</taxon>
        <taxon>asterids</taxon>
        <taxon>lamiids</taxon>
        <taxon>Lamiales</taxon>
        <taxon>Lamiaceae</taxon>
        <taxon>Nepetoideae</taxon>
        <taxon>Mentheae</taxon>
        <taxon>Salviinae</taxon>
        <taxon>Salvia</taxon>
        <taxon>Salvia subgen. Calosphace</taxon>
        <taxon>core Calosphace</taxon>
    </lineage>
</organism>
<dbReference type="EMBL" id="PNBA02000018">
    <property type="protein sequence ID" value="KAG6393245.1"/>
    <property type="molecule type" value="Genomic_DNA"/>
</dbReference>
<dbReference type="PANTHER" id="PTHR46288:SF27">
    <property type="entry name" value="CYSTEINE_HISTIDINE-RICH C1 DOMAIN FAMILY PROTEIN"/>
    <property type="match status" value="1"/>
</dbReference>
<evidence type="ECO:0000313" key="5">
    <source>
        <dbReference type="Proteomes" id="UP000298416"/>
    </source>
</evidence>
<feature type="compositionally biased region" description="Polar residues" evidence="2">
    <location>
        <begin position="23"/>
        <end position="33"/>
    </location>
</feature>
<proteinExistence type="predicted"/>
<evidence type="ECO:0000313" key="4">
    <source>
        <dbReference type="EMBL" id="KAG6393245.1"/>
    </source>
</evidence>
<dbReference type="Pfam" id="PF03107">
    <property type="entry name" value="C1_2"/>
    <property type="match status" value="1"/>
</dbReference>
<accession>A0A8X8WEP1</accession>
<dbReference type="PANTHER" id="PTHR46288">
    <property type="entry name" value="PHORBOL-ESTER/DAG-TYPE DOMAIN-CONTAINING PROTEIN"/>
    <property type="match status" value="1"/>
</dbReference>
<evidence type="ECO:0000256" key="2">
    <source>
        <dbReference type="SAM" id="MobiDB-lite"/>
    </source>
</evidence>
<feature type="region of interest" description="Disordered" evidence="2">
    <location>
        <begin position="1"/>
        <end position="57"/>
    </location>
</feature>
<protein>
    <recommendedName>
        <fullName evidence="3">DC1 domain-containing protein</fullName>
    </recommendedName>
</protein>
<reference evidence="4" key="2">
    <citation type="submission" date="2020-08" db="EMBL/GenBank/DDBJ databases">
        <title>Plant Genome Project.</title>
        <authorList>
            <person name="Zhang R.-G."/>
        </authorList>
    </citation>
    <scope>NUCLEOTIDE SEQUENCE</scope>
    <source>
        <strain evidence="4">Huo1</strain>
        <tissue evidence="4">Leaf</tissue>
    </source>
</reference>
<sequence>MAYPLPPLPQNYAPPTADPPHPTYSTVVNATTVNPPPTGYPQPNPPPPAAVANSTANPAKPPVAAIIKHFGHPHALKQMEIEEKMAKVCSACECELSASAYCCTEACCTFNLHKDCFDSPREVRHKSHLDHPVKGVLP</sequence>
<dbReference type="Proteomes" id="UP000298416">
    <property type="component" value="Unassembled WGS sequence"/>
</dbReference>
<comment type="caution">
    <text evidence="4">The sequence shown here is derived from an EMBL/GenBank/DDBJ whole genome shotgun (WGS) entry which is preliminary data.</text>
</comment>
<keyword evidence="1" id="KW-0677">Repeat</keyword>
<dbReference type="InterPro" id="IPR004146">
    <property type="entry name" value="DC1"/>
</dbReference>